<evidence type="ECO:0000256" key="3">
    <source>
        <dbReference type="ARBA" id="ARBA00022989"/>
    </source>
</evidence>
<evidence type="ECO:0000256" key="5">
    <source>
        <dbReference type="RuleBase" id="RU363032"/>
    </source>
</evidence>
<feature type="transmembrane region" description="Helical" evidence="5">
    <location>
        <begin position="196"/>
        <end position="221"/>
    </location>
</feature>
<dbReference type="EMBL" id="JAGGLI010000028">
    <property type="protein sequence ID" value="MBP2028404.1"/>
    <property type="molecule type" value="Genomic_DNA"/>
</dbReference>
<keyword evidence="8" id="KW-1185">Reference proteome</keyword>
<feature type="transmembrane region" description="Helical" evidence="5">
    <location>
        <begin position="7"/>
        <end position="31"/>
    </location>
</feature>
<dbReference type="Pfam" id="PF00528">
    <property type="entry name" value="BPD_transp_1"/>
    <property type="match status" value="1"/>
</dbReference>
<comment type="caution">
    <text evidence="7">The sequence shown here is derived from an EMBL/GenBank/DDBJ whole genome shotgun (WGS) entry which is preliminary data.</text>
</comment>
<feature type="transmembrane region" description="Helical" evidence="5">
    <location>
        <begin position="110"/>
        <end position="131"/>
    </location>
</feature>
<evidence type="ECO:0000256" key="1">
    <source>
        <dbReference type="ARBA" id="ARBA00004141"/>
    </source>
</evidence>
<keyword evidence="2 5" id="KW-0812">Transmembrane</keyword>
<accession>A0ABS4KKX6</accession>
<proteinExistence type="inferred from homology"/>
<feature type="domain" description="ABC transmembrane type-1" evidence="6">
    <location>
        <begin position="63"/>
        <end position="275"/>
    </location>
</feature>
<dbReference type="CDD" id="cd06261">
    <property type="entry name" value="TM_PBP2"/>
    <property type="match status" value="1"/>
</dbReference>
<keyword evidence="4 5" id="KW-0472">Membrane</keyword>
<dbReference type="Gene3D" id="1.10.3720.10">
    <property type="entry name" value="MetI-like"/>
    <property type="match status" value="1"/>
</dbReference>
<keyword evidence="3 5" id="KW-1133">Transmembrane helix</keyword>
<feature type="transmembrane region" description="Helical" evidence="5">
    <location>
        <begin position="65"/>
        <end position="89"/>
    </location>
</feature>
<dbReference type="Proteomes" id="UP001314903">
    <property type="component" value="Unassembled WGS sequence"/>
</dbReference>
<reference evidence="7 8" key="1">
    <citation type="submission" date="2021-03" db="EMBL/GenBank/DDBJ databases">
        <title>Genomic Encyclopedia of Type Strains, Phase IV (KMG-IV): sequencing the most valuable type-strain genomes for metagenomic binning, comparative biology and taxonomic classification.</title>
        <authorList>
            <person name="Goeker M."/>
        </authorList>
    </citation>
    <scope>NUCLEOTIDE SEQUENCE [LARGE SCALE GENOMIC DNA]</scope>
    <source>
        <strain evidence="7 8">DSM 27512</strain>
    </source>
</reference>
<dbReference type="SUPFAM" id="SSF161098">
    <property type="entry name" value="MetI-like"/>
    <property type="match status" value="1"/>
</dbReference>
<dbReference type="InterPro" id="IPR000515">
    <property type="entry name" value="MetI-like"/>
</dbReference>
<evidence type="ECO:0000313" key="7">
    <source>
        <dbReference type="EMBL" id="MBP2028404.1"/>
    </source>
</evidence>
<evidence type="ECO:0000259" key="6">
    <source>
        <dbReference type="PROSITE" id="PS50928"/>
    </source>
</evidence>
<dbReference type="PANTHER" id="PTHR43759:SF1">
    <property type="entry name" value="GLUCOSE IMPORT SYSTEM PERMEASE PROTEIN GLCT"/>
    <property type="match status" value="1"/>
</dbReference>
<name>A0ABS4KKX6_9FIRM</name>
<dbReference type="PANTHER" id="PTHR43759">
    <property type="entry name" value="TREHALOSE TRANSPORT SYSTEM PERMEASE PROTEIN SUGA"/>
    <property type="match status" value="1"/>
</dbReference>
<keyword evidence="5" id="KW-0813">Transport</keyword>
<dbReference type="InterPro" id="IPR035906">
    <property type="entry name" value="MetI-like_sf"/>
</dbReference>
<gene>
    <name evidence="7" type="ORF">J2Z35_002205</name>
</gene>
<sequence length="287" mass="32724">MYEKLKPYLMLMPTMIIIVGVFLSGICVLIAQSFGYFPEIGLTEPTTKYFKEVFSSPSFRCSLMLSLRISLISTLGSVIVGVFISYIIIKSNKLVNAKKLISRVPVLVPHIIAAIIAYNFLSATGILSRILYNLNIIDDFNKFPILIFDRFGVGTIFAYIWKGAPYVSMVTYAVLKKVDREYMDMTLNLGATTRQYFWHVLLPLIYPTILSSFIILFAFSFSAFEIPFLLGSTVPRALPVLAYHEYSAGDLLRRPYSMVINFIITFICIIMAFFYKKSIDLINKYNR</sequence>
<feature type="transmembrane region" description="Helical" evidence="5">
    <location>
        <begin position="256"/>
        <end position="275"/>
    </location>
</feature>
<evidence type="ECO:0000256" key="2">
    <source>
        <dbReference type="ARBA" id="ARBA00022692"/>
    </source>
</evidence>
<evidence type="ECO:0000256" key="4">
    <source>
        <dbReference type="ARBA" id="ARBA00023136"/>
    </source>
</evidence>
<comment type="similarity">
    <text evidence="5">Belongs to the binding-protein-dependent transport system permease family.</text>
</comment>
<dbReference type="InterPro" id="IPR052730">
    <property type="entry name" value="Sugar_ABC_transporter"/>
</dbReference>
<feature type="transmembrane region" description="Helical" evidence="5">
    <location>
        <begin position="151"/>
        <end position="175"/>
    </location>
</feature>
<comment type="subcellular location">
    <subcellularLocation>
        <location evidence="5">Cell membrane</location>
        <topology evidence="5">Multi-pass membrane protein</topology>
    </subcellularLocation>
    <subcellularLocation>
        <location evidence="1">Membrane</location>
        <topology evidence="1">Multi-pass membrane protein</topology>
    </subcellularLocation>
</comment>
<protein>
    <submittedName>
        <fullName evidence="7">Spermidine/putrescine transport system permease protein</fullName>
    </submittedName>
</protein>
<organism evidence="7 8">
    <name type="scientific">Acetoanaerobium pronyense</name>
    <dbReference type="NCBI Taxonomy" id="1482736"/>
    <lineage>
        <taxon>Bacteria</taxon>
        <taxon>Bacillati</taxon>
        <taxon>Bacillota</taxon>
        <taxon>Clostridia</taxon>
        <taxon>Peptostreptococcales</taxon>
        <taxon>Filifactoraceae</taxon>
        <taxon>Acetoanaerobium</taxon>
    </lineage>
</organism>
<dbReference type="PROSITE" id="PS50928">
    <property type="entry name" value="ABC_TM1"/>
    <property type="match status" value="1"/>
</dbReference>
<evidence type="ECO:0000313" key="8">
    <source>
        <dbReference type="Proteomes" id="UP001314903"/>
    </source>
</evidence>